<evidence type="ECO:0000313" key="1">
    <source>
        <dbReference type="EMBL" id="KAL0098828.1"/>
    </source>
</evidence>
<dbReference type="Proteomes" id="UP001430953">
    <property type="component" value="Unassembled WGS sequence"/>
</dbReference>
<accession>A0AAW2E7W3</accession>
<keyword evidence="2" id="KW-1185">Reference proteome</keyword>
<protein>
    <submittedName>
        <fullName evidence="1">Uncharacterized protein</fullName>
    </submittedName>
</protein>
<sequence>MLAIWIKRLLKSVVNRERLIFSEYDYSFQEFLPATRVTF</sequence>
<dbReference type="EMBL" id="JADYXP020000034">
    <property type="protein sequence ID" value="KAL0098828.1"/>
    <property type="molecule type" value="Genomic_DNA"/>
</dbReference>
<evidence type="ECO:0000313" key="2">
    <source>
        <dbReference type="Proteomes" id="UP001430953"/>
    </source>
</evidence>
<gene>
    <name evidence="1" type="ORF">PUN28_020773</name>
</gene>
<proteinExistence type="predicted"/>
<comment type="caution">
    <text evidence="1">The sequence shown here is derived from an EMBL/GenBank/DDBJ whole genome shotgun (WGS) entry which is preliminary data.</text>
</comment>
<reference evidence="1 2" key="1">
    <citation type="submission" date="2023-03" db="EMBL/GenBank/DDBJ databases">
        <title>High recombination rates correlate with genetic variation in Cardiocondyla obscurior ants.</title>
        <authorList>
            <person name="Errbii M."/>
        </authorList>
    </citation>
    <scope>NUCLEOTIDE SEQUENCE [LARGE SCALE GENOMIC DNA]</scope>
    <source>
        <strain evidence="1">Alpha-2009</strain>
        <tissue evidence="1">Whole body</tissue>
    </source>
</reference>
<name>A0AAW2E7W3_9HYME</name>
<dbReference type="AlphaFoldDB" id="A0AAW2E7W3"/>
<organism evidence="1 2">
    <name type="scientific">Cardiocondyla obscurior</name>
    <dbReference type="NCBI Taxonomy" id="286306"/>
    <lineage>
        <taxon>Eukaryota</taxon>
        <taxon>Metazoa</taxon>
        <taxon>Ecdysozoa</taxon>
        <taxon>Arthropoda</taxon>
        <taxon>Hexapoda</taxon>
        <taxon>Insecta</taxon>
        <taxon>Pterygota</taxon>
        <taxon>Neoptera</taxon>
        <taxon>Endopterygota</taxon>
        <taxon>Hymenoptera</taxon>
        <taxon>Apocrita</taxon>
        <taxon>Aculeata</taxon>
        <taxon>Formicoidea</taxon>
        <taxon>Formicidae</taxon>
        <taxon>Myrmicinae</taxon>
        <taxon>Cardiocondyla</taxon>
    </lineage>
</organism>